<reference evidence="2 3" key="1">
    <citation type="submission" date="2019-04" db="EMBL/GenBank/DDBJ databases">
        <title>Genome of a novel bacterium Candidatus Jettenia ecosi reconstructed from metagenome of an anammox bioreactor.</title>
        <authorList>
            <person name="Mardanov A.V."/>
            <person name="Beletsky A.V."/>
            <person name="Ravin N.V."/>
            <person name="Botchkova E.A."/>
            <person name="Litti Y.V."/>
            <person name="Nozhevnikova A.N."/>
        </authorList>
    </citation>
    <scope>NUCLEOTIDE SEQUENCE [LARGE SCALE GENOMIC DNA]</scope>
    <source>
        <strain evidence="2">J2</strain>
    </source>
</reference>
<evidence type="ECO:0000313" key="3">
    <source>
        <dbReference type="Proteomes" id="UP000319783"/>
    </source>
</evidence>
<dbReference type="AlphaFoldDB" id="A0A533QHG8"/>
<accession>A0A533QHG8</accession>
<dbReference type="EMBL" id="SULG01000027">
    <property type="protein sequence ID" value="TLD42111.1"/>
    <property type="molecule type" value="Genomic_DNA"/>
</dbReference>
<proteinExistence type="predicted"/>
<gene>
    <name evidence="2" type="ORF">JETT_1591</name>
</gene>
<dbReference type="Gene3D" id="2.170.130.30">
    <property type="match status" value="1"/>
</dbReference>
<feature type="domain" description="Transcobalamin-like C-terminal" evidence="1">
    <location>
        <begin position="49"/>
        <end position="118"/>
    </location>
</feature>
<protein>
    <recommendedName>
        <fullName evidence="1">Transcobalamin-like C-terminal domain-containing protein</fullName>
    </recommendedName>
</protein>
<evidence type="ECO:0000259" key="1">
    <source>
        <dbReference type="Pfam" id="PF14478"/>
    </source>
</evidence>
<evidence type="ECO:0000313" key="2">
    <source>
        <dbReference type="EMBL" id="TLD42111.1"/>
    </source>
</evidence>
<name>A0A533QHG8_9BACT</name>
<dbReference type="Pfam" id="PF14478">
    <property type="entry name" value="DUF4430"/>
    <property type="match status" value="1"/>
</dbReference>
<organism evidence="2 3">
    <name type="scientific">Candidatus Jettenia ecosi</name>
    <dbReference type="NCBI Taxonomy" id="2494326"/>
    <lineage>
        <taxon>Bacteria</taxon>
        <taxon>Pseudomonadati</taxon>
        <taxon>Planctomycetota</taxon>
        <taxon>Candidatus Brocadiia</taxon>
        <taxon>Candidatus Brocadiales</taxon>
        <taxon>Candidatus Brocadiaceae</taxon>
        <taxon>Candidatus Jettenia</taxon>
    </lineage>
</organism>
<comment type="caution">
    <text evidence="2">The sequence shown here is derived from an EMBL/GenBank/DDBJ whole genome shotgun (WGS) entry which is preliminary data.</text>
</comment>
<dbReference type="InterPro" id="IPR027954">
    <property type="entry name" value="Transcobalamin-like_C"/>
</dbReference>
<sequence>MKHFGRVAGSFIFFIFLSTAFCAHRNVMIEIDYGGLHQNLEVEIPWKQGITVLEALQSVAKVETQQKGEYFLVTSIDKVKGQAGNKVWYYHINGKHATSFANTCVLNEGDRMRWEYTKDVCSRMVNKEVCE</sequence>
<dbReference type="Proteomes" id="UP000319783">
    <property type="component" value="Unassembled WGS sequence"/>
</dbReference>